<feature type="domain" description="FAD-binding PCMH-type" evidence="18">
    <location>
        <begin position="30"/>
        <end position="197"/>
    </location>
</feature>
<keyword evidence="11" id="KW-0133">Cell shape</keyword>
<evidence type="ECO:0000259" key="18">
    <source>
        <dbReference type="PROSITE" id="PS51387"/>
    </source>
</evidence>
<dbReference type="GO" id="GO:0071555">
    <property type="term" value="P:cell wall organization"/>
    <property type="evidence" value="ECO:0007669"/>
    <property type="project" value="UniProtKB-KW"/>
</dbReference>
<comment type="subcellular location">
    <subcellularLocation>
        <location evidence="3">Cytoplasm</location>
    </subcellularLocation>
</comment>
<keyword evidence="7" id="KW-0132">Cell division</keyword>
<evidence type="ECO:0000256" key="2">
    <source>
        <dbReference type="ARBA" id="ARBA00003921"/>
    </source>
</evidence>
<dbReference type="InterPro" id="IPR016169">
    <property type="entry name" value="FAD-bd_PCMH_sub2"/>
</dbReference>
<evidence type="ECO:0000313" key="19">
    <source>
        <dbReference type="EMBL" id="CAB4595764.1"/>
    </source>
</evidence>
<dbReference type="GO" id="GO:0005829">
    <property type="term" value="C:cytosol"/>
    <property type="evidence" value="ECO:0007669"/>
    <property type="project" value="TreeGrafter"/>
</dbReference>
<dbReference type="EMBL" id="CAEZUL010000032">
    <property type="protein sequence ID" value="CAB4595764.1"/>
    <property type="molecule type" value="Genomic_DNA"/>
</dbReference>
<dbReference type="InterPro" id="IPR016167">
    <property type="entry name" value="FAD-bd_PCMH_sub1"/>
</dbReference>
<comment type="catalytic activity">
    <reaction evidence="16">
        <text>UDP-N-acetyl-alpha-D-muramate + NADP(+) = UDP-N-acetyl-3-O-(1-carboxyvinyl)-alpha-D-glucosamine + NADPH + H(+)</text>
        <dbReference type="Rhea" id="RHEA:12248"/>
        <dbReference type="ChEBI" id="CHEBI:15378"/>
        <dbReference type="ChEBI" id="CHEBI:57783"/>
        <dbReference type="ChEBI" id="CHEBI:58349"/>
        <dbReference type="ChEBI" id="CHEBI:68483"/>
        <dbReference type="ChEBI" id="CHEBI:70757"/>
        <dbReference type="EC" id="1.3.1.98"/>
    </reaction>
</comment>
<evidence type="ECO:0000256" key="10">
    <source>
        <dbReference type="ARBA" id="ARBA00022857"/>
    </source>
</evidence>
<dbReference type="Gene3D" id="3.30.43.10">
    <property type="entry name" value="Uridine Diphospho-n-acetylenolpyruvylglucosamine Reductase, domain 2"/>
    <property type="match status" value="1"/>
</dbReference>
<dbReference type="PROSITE" id="PS51387">
    <property type="entry name" value="FAD_PCMH"/>
    <property type="match status" value="1"/>
</dbReference>
<evidence type="ECO:0000256" key="15">
    <source>
        <dbReference type="ARBA" id="ARBA00023316"/>
    </source>
</evidence>
<keyword evidence="6" id="KW-0963">Cytoplasm</keyword>
<keyword evidence="14" id="KW-0131">Cell cycle</keyword>
<dbReference type="Gene3D" id="3.30.465.10">
    <property type="match status" value="1"/>
</dbReference>
<gene>
    <name evidence="19" type="ORF">UFOPK1808_00428</name>
</gene>
<dbReference type="Pfam" id="PF01565">
    <property type="entry name" value="FAD_binding_4"/>
    <property type="match status" value="1"/>
</dbReference>
<dbReference type="InterPro" id="IPR016166">
    <property type="entry name" value="FAD-bd_PCMH"/>
</dbReference>
<keyword evidence="12" id="KW-0573">Peptidoglycan synthesis</keyword>
<evidence type="ECO:0000256" key="14">
    <source>
        <dbReference type="ARBA" id="ARBA00023306"/>
    </source>
</evidence>
<dbReference type="Pfam" id="PF02873">
    <property type="entry name" value="MurB_C"/>
    <property type="match status" value="1"/>
</dbReference>
<evidence type="ECO:0000256" key="9">
    <source>
        <dbReference type="ARBA" id="ARBA00022827"/>
    </source>
</evidence>
<dbReference type="InterPro" id="IPR036318">
    <property type="entry name" value="FAD-bd_PCMH-like_sf"/>
</dbReference>
<comment type="pathway">
    <text evidence="4">Cell wall biogenesis; peptidoglycan biosynthesis.</text>
</comment>
<keyword evidence="10" id="KW-0521">NADP</keyword>
<evidence type="ECO:0000256" key="8">
    <source>
        <dbReference type="ARBA" id="ARBA00022630"/>
    </source>
</evidence>
<dbReference type="InterPro" id="IPR003170">
    <property type="entry name" value="MurB"/>
</dbReference>
<dbReference type="InterPro" id="IPR006094">
    <property type="entry name" value="Oxid_FAD_bind_N"/>
</dbReference>
<dbReference type="UniPathway" id="UPA00219"/>
<accession>A0A6J6G995</accession>
<dbReference type="EC" id="1.3.1.98" evidence="5"/>
<dbReference type="GO" id="GO:0051301">
    <property type="term" value="P:cell division"/>
    <property type="evidence" value="ECO:0007669"/>
    <property type="project" value="UniProtKB-KW"/>
</dbReference>
<proteinExistence type="inferred from homology"/>
<organism evidence="19">
    <name type="scientific">freshwater metagenome</name>
    <dbReference type="NCBI Taxonomy" id="449393"/>
    <lineage>
        <taxon>unclassified sequences</taxon>
        <taxon>metagenomes</taxon>
        <taxon>ecological metagenomes</taxon>
    </lineage>
</organism>
<evidence type="ECO:0000256" key="5">
    <source>
        <dbReference type="ARBA" id="ARBA00012518"/>
    </source>
</evidence>
<dbReference type="GO" id="GO:0008762">
    <property type="term" value="F:UDP-N-acetylmuramate dehydrogenase activity"/>
    <property type="evidence" value="ECO:0007669"/>
    <property type="project" value="UniProtKB-EC"/>
</dbReference>
<sequence>MMPSVIQDFHNAGIEVRIDVSLAPLTTYGVGGNAACVVKSTVEGIGHVAQILSSHPHIPVVVLGRGSNVLIADHGFNGVVVLLAGATGADAIEVQDDHVRVGGGVLMPVLARRSVAAERGGLEWCVGIPGTVGGAVRMNAGGHGADMASSLRDVEIISLKSGRREVVPAHSLGLHFRGSVIAPHHVVTSATLATTSTNTAAGTNEINAVVAWRREHQPGGRNAGSVFVNPLDGARSAGALIDELGLRGYSVGGAQVSEKHANFIQASDGATPSDIVSIMQHVQQEVERVHHIRLRSEVRLIGFSPDIEEQFADPRHNESGRLEAGANLQKVLGEDER</sequence>
<dbReference type="Gene3D" id="3.90.78.10">
    <property type="entry name" value="UDP-N-acetylenolpyruvoylglucosamine reductase, C-terminal domain"/>
    <property type="match status" value="1"/>
</dbReference>
<evidence type="ECO:0000256" key="13">
    <source>
        <dbReference type="ARBA" id="ARBA00023002"/>
    </source>
</evidence>
<name>A0A6J6G995_9ZZZZ</name>
<keyword evidence="15" id="KW-0961">Cell wall biogenesis/degradation</keyword>
<evidence type="ECO:0000256" key="4">
    <source>
        <dbReference type="ARBA" id="ARBA00004752"/>
    </source>
</evidence>
<dbReference type="HAMAP" id="MF_00037">
    <property type="entry name" value="MurB"/>
    <property type="match status" value="1"/>
</dbReference>
<dbReference type="InterPro" id="IPR011601">
    <property type="entry name" value="MurB_C"/>
</dbReference>
<evidence type="ECO:0000256" key="7">
    <source>
        <dbReference type="ARBA" id="ARBA00022618"/>
    </source>
</evidence>
<dbReference type="PANTHER" id="PTHR21071">
    <property type="entry name" value="UDP-N-ACETYLENOLPYRUVOYLGLUCOSAMINE REDUCTASE"/>
    <property type="match status" value="1"/>
</dbReference>
<comment type="cofactor">
    <cofactor evidence="1">
        <name>FAD</name>
        <dbReference type="ChEBI" id="CHEBI:57692"/>
    </cofactor>
</comment>
<dbReference type="SUPFAM" id="SSF56194">
    <property type="entry name" value="Uridine diphospho-N-Acetylenolpyruvylglucosamine reductase, MurB, C-terminal domain"/>
    <property type="match status" value="1"/>
</dbReference>
<protein>
    <recommendedName>
        <fullName evidence="5">UDP-N-acetylmuramate dehydrogenase</fullName>
        <ecNumber evidence="5">1.3.1.98</ecNumber>
    </recommendedName>
</protein>
<keyword evidence="8" id="KW-0285">Flavoprotein</keyword>
<evidence type="ECO:0000256" key="16">
    <source>
        <dbReference type="ARBA" id="ARBA00048914"/>
    </source>
</evidence>
<dbReference type="SUPFAM" id="SSF56176">
    <property type="entry name" value="FAD-binding/transporter-associated domain-like"/>
    <property type="match status" value="1"/>
</dbReference>
<keyword evidence="9" id="KW-0274">FAD</keyword>
<feature type="region of interest" description="Disordered" evidence="17">
    <location>
        <begin position="314"/>
        <end position="337"/>
    </location>
</feature>
<dbReference type="GO" id="GO:0009252">
    <property type="term" value="P:peptidoglycan biosynthetic process"/>
    <property type="evidence" value="ECO:0007669"/>
    <property type="project" value="UniProtKB-UniPathway"/>
</dbReference>
<evidence type="ECO:0000256" key="6">
    <source>
        <dbReference type="ARBA" id="ARBA00022490"/>
    </source>
</evidence>
<comment type="function">
    <text evidence="2">Cell wall formation.</text>
</comment>
<evidence type="ECO:0000256" key="17">
    <source>
        <dbReference type="SAM" id="MobiDB-lite"/>
    </source>
</evidence>
<evidence type="ECO:0000256" key="3">
    <source>
        <dbReference type="ARBA" id="ARBA00004496"/>
    </source>
</evidence>
<evidence type="ECO:0000256" key="12">
    <source>
        <dbReference type="ARBA" id="ARBA00022984"/>
    </source>
</evidence>
<evidence type="ECO:0000256" key="1">
    <source>
        <dbReference type="ARBA" id="ARBA00001974"/>
    </source>
</evidence>
<evidence type="ECO:0000256" key="11">
    <source>
        <dbReference type="ARBA" id="ARBA00022960"/>
    </source>
</evidence>
<dbReference type="PANTHER" id="PTHR21071:SF4">
    <property type="entry name" value="UDP-N-ACETYLENOLPYRUVOYLGLUCOSAMINE REDUCTASE"/>
    <property type="match status" value="1"/>
</dbReference>
<dbReference type="NCBIfam" id="TIGR00179">
    <property type="entry name" value="murB"/>
    <property type="match status" value="1"/>
</dbReference>
<keyword evidence="13" id="KW-0560">Oxidoreductase</keyword>
<dbReference type="GO" id="GO:0008360">
    <property type="term" value="P:regulation of cell shape"/>
    <property type="evidence" value="ECO:0007669"/>
    <property type="project" value="UniProtKB-KW"/>
</dbReference>
<dbReference type="AlphaFoldDB" id="A0A6J6G995"/>
<dbReference type="InterPro" id="IPR036635">
    <property type="entry name" value="MurB_C_sf"/>
</dbReference>
<reference evidence="19" key="1">
    <citation type="submission" date="2020-05" db="EMBL/GenBank/DDBJ databases">
        <authorList>
            <person name="Chiriac C."/>
            <person name="Salcher M."/>
            <person name="Ghai R."/>
            <person name="Kavagutti S V."/>
        </authorList>
    </citation>
    <scope>NUCLEOTIDE SEQUENCE</scope>
</reference>
<dbReference type="GO" id="GO:0071949">
    <property type="term" value="F:FAD binding"/>
    <property type="evidence" value="ECO:0007669"/>
    <property type="project" value="InterPro"/>
</dbReference>